<comment type="caution">
    <text evidence="1">The sequence shown here is derived from an EMBL/GenBank/DDBJ whole genome shotgun (WGS) entry which is preliminary data.</text>
</comment>
<dbReference type="EMBL" id="MU266405">
    <property type="protein sequence ID" value="KAH7925300.1"/>
    <property type="molecule type" value="Genomic_DNA"/>
</dbReference>
<name>A0ACB8BHK4_9AGAM</name>
<keyword evidence="2" id="KW-1185">Reference proteome</keyword>
<accession>A0ACB8BHK4</accession>
<evidence type="ECO:0000313" key="2">
    <source>
        <dbReference type="Proteomes" id="UP000790709"/>
    </source>
</evidence>
<dbReference type="Proteomes" id="UP000790709">
    <property type="component" value="Unassembled WGS sequence"/>
</dbReference>
<protein>
    <submittedName>
        <fullName evidence="1">Uncharacterized protein</fullName>
    </submittedName>
</protein>
<gene>
    <name evidence="1" type="ORF">BV22DRAFT_446875</name>
</gene>
<reference evidence="1" key="1">
    <citation type="journal article" date="2021" name="New Phytol.">
        <title>Evolutionary innovations through gain and loss of genes in the ectomycorrhizal Boletales.</title>
        <authorList>
            <person name="Wu G."/>
            <person name="Miyauchi S."/>
            <person name="Morin E."/>
            <person name="Kuo A."/>
            <person name="Drula E."/>
            <person name="Varga T."/>
            <person name="Kohler A."/>
            <person name="Feng B."/>
            <person name="Cao Y."/>
            <person name="Lipzen A."/>
            <person name="Daum C."/>
            <person name="Hundley H."/>
            <person name="Pangilinan J."/>
            <person name="Johnson J."/>
            <person name="Barry K."/>
            <person name="LaButti K."/>
            <person name="Ng V."/>
            <person name="Ahrendt S."/>
            <person name="Min B."/>
            <person name="Choi I.G."/>
            <person name="Park H."/>
            <person name="Plett J.M."/>
            <person name="Magnuson J."/>
            <person name="Spatafora J.W."/>
            <person name="Nagy L.G."/>
            <person name="Henrissat B."/>
            <person name="Grigoriev I.V."/>
            <person name="Yang Z.L."/>
            <person name="Xu J."/>
            <person name="Martin F.M."/>
        </authorList>
    </citation>
    <scope>NUCLEOTIDE SEQUENCE</scope>
    <source>
        <strain evidence="1">KUC20120723A-06</strain>
    </source>
</reference>
<sequence>MLVWPYNAPRGACAVQWVTDSFRVRRPTRGYQRNSRQSRPFYKDIVARCLKKAQTHLETKVTLLRPGRRDPETFILQLLPSSGESSRMRPSWVGGQSCMFPSALWVMQYLHDMNSRQE</sequence>
<proteinExistence type="predicted"/>
<evidence type="ECO:0000313" key="1">
    <source>
        <dbReference type="EMBL" id="KAH7925300.1"/>
    </source>
</evidence>
<organism evidence="1 2">
    <name type="scientific">Leucogyrophana mollusca</name>
    <dbReference type="NCBI Taxonomy" id="85980"/>
    <lineage>
        <taxon>Eukaryota</taxon>
        <taxon>Fungi</taxon>
        <taxon>Dikarya</taxon>
        <taxon>Basidiomycota</taxon>
        <taxon>Agaricomycotina</taxon>
        <taxon>Agaricomycetes</taxon>
        <taxon>Agaricomycetidae</taxon>
        <taxon>Boletales</taxon>
        <taxon>Boletales incertae sedis</taxon>
        <taxon>Leucogyrophana</taxon>
    </lineage>
</organism>